<comment type="caution">
    <text evidence="2">The sequence shown here is derived from an EMBL/GenBank/DDBJ whole genome shotgun (WGS) entry which is preliminary data.</text>
</comment>
<dbReference type="AlphaFoldDB" id="A0A5J4TEM8"/>
<dbReference type="PANTHER" id="PTHR33050:SF7">
    <property type="entry name" value="RIBONUCLEASE H"/>
    <property type="match status" value="1"/>
</dbReference>
<dbReference type="OrthoDB" id="7986950at2759"/>
<name>A0A5J4TEM8_9EUKA</name>
<evidence type="ECO:0000259" key="1">
    <source>
        <dbReference type="PROSITE" id="PS50879"/>
    </source>
</evidence>
<dbReference type="InterPro" id="IPR036397">
    <property type="entry name" value="RNaseH_sf"/>
</dbReference>
<gene>
    <name evidence="2" type="ORF">EZS28_048538</name>
</gene>
<evidence type="ECO:0000313" key="2">
    <source>
        <dbReference type="EMBL" id="KAA6355935.1"/>
    </source>
</evidence>
<dbReference type="PANTHER" id="PTHR33050">
    <property type="entry name" value="REVERSE TRANSCRIPTASE DOMAIN-CONTAINING PROTEIN"/>
    <property type="match status" value="1"/>
</dbReference>
<dbReference type="PROSITE" id="PS50879">
    <property type="entry name" value="RNASE_H_1"/>
    <property type="match status" value="1"/>
</dbReference>
<dbReference type="SUPFAM" id="SSF56672">
    <property type="entry name" value="DNA/RNA polymerases"/>
    <property type="match status" value="1"/>
</dbReference>
<dbReference type="InterPro" id="IPR043128">
    <property type="entry name" value="Rev_trsase/Diguanyl_cyclase"/>
</dbReference>
<feature type="domain" description="RNase H type-1" evidence="1">
    <location>
        <begin position="242"/>
        <end position="372"/>
    </location>
</feature>
<sequence>RVYQTDPREAGLRHYTRFRECISSYQSLFRSSTLLQFRFPGEIIHVLRPSLRIQKQSISLQQSSINRNQINQIKIEHQISNNIDDITLMHQDKDCFKRTTQEIIAYLQNLGFKIQLKKYRLYPSSVFNYLGWVWNSNSLVVMMTPQRRRLMKMEIKRWINATDNGELVKVRDLAKLLGELNFLRFQIQDASLIINSLNHLKAQAVKKGGWNCSVLLNRRVLSNLYLWFIKIKQNNPRQLEDLTTQAILTTDAALEGWGSTLQIQQTEIMEAGRWQKNWLLKNSNKRETAAVLMALRMHKLLIEQNKIHSLTLYTDNQTVEYNLRRWRAAPNQIHLVRLIFKLLEEMNIQLTTIHIPGLQNNKADALSRLAWRGDYMIKPEILQQTMEQLH</sequence>
<dbReference type="Gene3D" id="3.30.420.10">
    <property type="entry name" value="Ribonuclease H-like superfamily/Ribonuclease H"/>
    <property type="match status" value="1"/>
</dbReference>
<dbReference type="Gene3D" id="3.30.70.270">
    <property type="match status" value="1"/>
</dbReference>
<dbReference type="InterPro" id="IPR052055">
    <property type="entry name" value="Hepadnavirus_pol/RT"/>
</dbReference>
<protein>
    <recommendedName>
        <fullName evidence="1">RNase H type-1 domain-containing protein</fullName>
    </recommendedName>
</protein>
<dbReference type="GO" id="GO:0003676">
    <property type="term" value="F:nucleic acid binding"/>
    <property type="evidence" value="ECO:0007669"/>
    <property type="project" value="InterPro"/>
</dbReference>
<dbReference type="InterPro" id="IPR043502">
    <property type="entry name" value="DNA/RNA_pol_sf"/>
</dbReference>
<feature type="non-terminal residue" evidence="2">
    <location>
        <position position="1"/>
    </location>
</feature>
<accession>A0A5J4TEM8</accession>
<dbReference type="GO" id="GO:0004523">
    <property type="term" value="F:RNA-DNA hybrid ribonuclease activity"/>
    <property type="evidence" value="ECO:0007669"/>
    <property type="project" value="InterPro"/>
</dbReference>
<feature type="non-terminal residue" evidence="2">
    <location>
        <position position="390"/>
    </location>
</feature>
<reference evidence="2 3" key="1">
    <citation type="submission" date="2019-03" db="EMBL/GenBank/DDBJ databases">
        <title>Single cell metagenomics reveals metabolic interactions within the superorganism composed of flagellate Streblomastix strix and complex community of Bacteroidetes bacteria on its surface.</title>
        <authorList>
            <person name="Treitli S.C."/>
            <person name="Kolisko M."/>
            <person name="Husnik F."/>
            <person name="Keeling P."/>
            <person name="Hampl V."/>
        </authorList>
    </citation>
    <scope>NUCLEOTIDE SEQUENCE [LARGE SCALE GENOMIC DNA]</scope>
    <source>
        <strain evidence="2">ST1C</strain>
    </source>
</reference>
<dbReference type="CDD" id="cd09275">
    <property type="entry name" value="RNase_HI_RT_DIRS1"/>
    <property type="match status" value="1"/>
</dbReference>
<organism evidence="2 3">
    <name type="scientific">Streblomastix strix</name>
    <dbReference type="NCBI Taxonomy" id="222440"/>
    <lineage>
        <taxon>Eukaryota</taxon>
        <taxon>Metamonada</taxon>
        <taxon>Preaxostyla</taxon>
        <taxon>Oxymonadida</taxon>
        <taxon>Streblomastigidae</taxon>
        <taxon>Streblomastix</taxon>
    </lineage>
</organism>
<dbReference type="InterPro" id="IPR002156">
    <property type="entry name" value="RNaseH_domain"/>
</dbReference>
<evidence type="ECO:0000313" key="3">
    <source>
        <dbReference type="Proteomes" id="UP000324800"/>
    </source>
</evidence>
<proteinExistence type="predicted"/>
<dbReference type="EMBL" id="SNRW01033799">
    <property type="protein sequence ID" value="KAA6355935.1"/>
    <property type="molecule type" value="Genomic_DNA"/>
</dbReference>
<dbReference type="Proteomes" id="UP000324800">
    <property type="component" value="Unassembled WGS sequence"/>
</dbReference>